<dbReference type="PANTHER" id="PTHR47642:SF7">
    <property type="entry name" value="ATP-DEPENDENT DNA HELICASE PIF1"/>
    <property type="match status" value="1"/>
</dbReference>
<dbReference type="PANTHER" id="PTHR47642">
    <property type="entry name" value="ATP-DEPENDENT DNA HELICASE"/>
    <property type="match status" value="1"/>
</dbReference>
<dbReference type="Gene3D" id="3.40.50.300">
    <property type="entry name" value="P-loop containing nucleotide triphosphate hydrolases"/>
    <property type="match status" value="1"/>
</dbReference>
<dbReference type="Pfam" id="PF05970">
    <property type="entry name" value="PIF1"/>
    <property type="match status" value="1"/>
</dbReference>
<protein>
    <recommendedName>
        <fullName evidence="1">ATP-dependent DNA helicase</fullName>
        <ecNumber evidence="1">5.6.2.3</ecNumber>
    </recommendedName>
</protein>
<dbReference type="InterPro" id="IPR010285">
    <property type="entry name" value="DNA_helicase_pif1-like_DEAD"/>
</dbReference>
<evidence type="ECO:0000259" key="3">
    <source>
        <dbReference type="Pfam" id="PF05970"/>
    </source>
</evidence>
<sequence>MPAIRTAHDETSRADTHHQSRLSKWLTKTTVTSALEGQDNVELNEEQEGALRLVVEDRRNVFFTGSAGCGKSLLLRRMIKDLQKRHIDDGPYAVAVTASTGIAARHIAGVLPNLHITTALEELPSREDSEESAVAGKMDRCQVSMIHGDVLTLANGVGRKIRRSDAPFGGIQLVLSGDFYQLPPVCTNKKKLQFAFESQAWIDAIEIKIELKRVYRQSEDGEAFI</sequence>
<dbReference type="Proteomes" id="UP001295794">
    <property type="component" value="Unassembled WGS sequence"/>
</dbReference>
<keyword evidence="1" id="KW-0547">Nucleotide-binding</keyword>
<dbReference type="EC" id="5.6.2.3" evidence="1"/>
<keyword evidence="1" id="KW-0378">Hydrolase</keyword>
<gene>
    <name evidence="4" type="ORF">MYCIT1_LOCUS2507</name>
</gene>
<dbReference type="InterPro" id="IPR051055">
    <property type="entry name" value="PIF1_helicase"/>
</dbReference>
<comment type="catalytic activity">
    <reaction evidence="1">
        <text>ATP + H2O = ADP + phosphate + H(+)</text>
        <dbReference type="Rhea" id="RHEA:13065"/>
        <dbReference type="ChEBI" id="CHEBI:15377"/>
        <dbReference type="ChEBI" id="CHEBI:15378"/>
        <dbReference type="ChEBI" id="CHEBI:30616"/>
        <dbReference type="ChEBI" id="CHEBI:43474"/>
        <dbReference type="ChEBI" id="CHEBI:456216"/>
        <dbReference type="EC" id="5.6.2.3"/>
    </reaction>
</comment>
<dbReference type="AlphaFoldDB" id="A0AAD2GT73"/>
<reference evidence="4" key="1">
    <citation type="submission" date="2023-11" db="EMBL/GenBank/DDBJ databases">
        <authorList>
            <person name="De Vega J J."/>
            <person name="De Vega J J."/>
        </authorList>
    </citation>
    <scope>NUCLEOTIDE SEQUENCE</scope>
</reference>
<proteinExistence type="inferred from homology"/>
<comment type="cofactor">
    <cofactor evidence="1">
        <name>Mg(2+)</name>
        <dbReference type="ChEBI" id="CHEBI:18420"/>
    </cofactor>
</comment>
<evidence type="ECO:0000256" key="1">
    <source>
        <dbReference type="RuleBase" id="RU363044"/>
    </source>
</evidence>
<keyword evidence="1" id="KW-0227">DNA damage</keyword>
<comment type="similarity">
    <text evidence="1">Belongs to the helicase family.</text>
</comment>
<feature type="region of interest" description="Disordered" evidence="2">
    <location>
        <begin position="1"/>
        <end position="21"/>
    </location>
</feature>
<dbReference type="SUPFAM" id="SSF52540">
    <property type="entry name" value="P-loop containing nucleoside triphosphate hydrolases"/>
    <property type="match status" value="1"/>
</dbReference>
<accession>A0AAD2GT73</accession>
<evidence type="ECO:0000256" key="2">
    <source>
        <dbReference type="SAM" id="MobiDB-lite"/>
    </source>
</evidence>
<name>A0AAD2GT73_9AGAR</name>
<dbReference type="GO" id="GO:0006310">
    <property type="term" value="P:DNA recombination"/>
    <property type="evidence" value="ECO:0007669"/>
    <property type="project" value="UniProtKB-KW"/>
</dbReference>
<keyword evidence="1" id="KW-0067">ATP-binding</keyword>
<comment type="caution">
    <text evidence="4">The sequence shown here is derived from an EMBL/GenBank/DDBJ whole genome shotgun (WGS) entry which is preliminary data.</text>
</comment>
<dbReference type="GO" id="GO:0016787">
    <property type="term" value="F:hydrolase activity"/>
    <property type="evidence" value="ECO:0007669"/>
    <property type="project" value="UniProtKB-KW"/>
</dbReference>
<organism evidence="4 5">
    <name type="scientific">Mycena citricolor</name>
    <dbReference type="NCBI Taxonomy" id="2018698"/>
    <lineage>
        <taxon>Eukaryota</taxon>
        <taxon>Fungi</taxon>
        <taxon>Dikarya</taxon>
        <taxon>Basidiomycota</taxon>
        <taxon>Agaricomycotina</taxon>
        <taxon>Agaricomycetes</taxon>
        <taxon>Agaricomycetidae</taxon>
        <taxon>Agaricales</taxon>
        <taxon>Marasmiineae</taxon>
        <taxon>Mycenaceae</taxon>
        <taxon>Mycena</taxon>
    </lineage>
</organism>
<evidence type="ECO:0000313" key="4">
    <source>
        <dbReference type="EMBL" id="CAK5263196.1"/>
    </source>
</evidence>
<dbReference type="GO" id="GO:0006281">
    <property type="term" value="P:DNA repair"/>
    <property type="evidence" value="ECO:0007669"/>
    <property type="project" value="UniProtKB-KW"/>
</dbReference>
<keyword evidence="1" id="KW-0233">DNA recombination</keyword>
<feature type="compositionally biased region" description="Basic and acidic residues" evidence="2">
    <location>
        <begin position="1"/>
        <end position="18"/>
    </location>
</feature>
<keyword evidence="1" id="KW-0234">DNA repair</keyword>
<dbReference type="InterPro" id="IPR027417">
    <property type="entry name" value="P-loop_NTPase"/>
</dbReference>
<evidence type="ECO:0000313" key="5">
    <source>
        <dbReference type="Proteomes" id="UP001295794"/>
    </source>
</evidence>
<feature type="domain" description="DNA helicase Pif1-like DEAD-box helicase" evidence="3">
    <location>
        <begin position="43"/>
        <end position="220"/>
    </location>
</feature>
<dbReference type="GO" id="GO:0005524">
    <property type="term" value="F:ATP binding"/>
    <property type="evidence" value="ECO:0007669"/>
    <property type="project" value="UniProtKB-KW"/>
</dbReference>
<dbReference type="GO" id="GO:0043139">
    <property type="term" value="F:5'-3' DNA helicase activity"/>
    <property type="evidence" value="ECO:0007669"/>
    <property type="project" value="UniProtKB-EC"/>
</dbReference>
<dbReference type="EMBL" id="CAVNYO010000035">
    <property type="protein sequence ID" value="CAK5263196.1"/>
    <property type="molecule type" value="Genomic_DNA"/>
</dbReference>
<dbReference type="GO" id="GO:0000723">
    <property type="term" value="P:telomere maintenance"/>
    <property type="evidence" value="ECO:0007669"/>
    <property type="project" value="InterPro"/>
</dbReference>
<keyword evidence="1" id="KW-0347">Helicase</keyword>
<keyword evidence="5" id="KW-1185">Reference proteome</keyword>